<feature type="region of interest" description="Disordered" evidence="1">
    <location>
        <begin position="1916"/>
        <end position="1960"/>
    </location>
</feature>
<feature type="region of interest" description="Disordered" evidence="1">
    <location>
        <begin position="82"/>
        <end position="109"/>
    </location>
</feature>
<proteinExistence type="predicted"/>
<feature type="region of interest" description="Disordered" evidence="1">
    <location>
        <begin position="309"/>
        <end position="339"/>
    </location>
</feature>
<feature type="compositionally biased region" description="Polar residues" evidence="1">
    <location>
        <begin position="1947"/>
        <end position="1960"/>
    </location>
</feature>
<feature type="compositionally biased region" description="Basic and acidic residues" evidence="1">
    <location>
        <begin position="1924"/>
        <end position="1934"/>
    </location>
</feature>
<feature type="compositionally biased region" description="Basic and acidic residues" evidence="1">
    <location>
        <begin position="82"/>
        <end position="92"/>
    </location>
</feature>
<feature type="chain" id="PRO_5043435098" evidence="2">
    <location>
        <begin position="37"/>
        <end position="2061"/>
    </location>
</feature>
<feature type="signal peptide" evidence="2">
    <location>
        <begin position="1"/>
        <end position="36"/>
    </location>
</feature>
<protein>
    <submittedName>
        <fullName evidence="3">RHS repeat-associated core domain-containing protein</fullName>
    </submittedName>
</protein>
<evidence type="ECO:0000256" key="1">
    <source>
        <dbReference type="SAM" id="MobiDB-lite"/>
    </source>
</evidence>
<dbReference type="InterPro" id="IPR050708">
    <property type="entry name" value="T6SS_VgrG/RHS"/>
</dbReference>
<feature type="compositionally biased region" description="Low complexity" evidence="1">
    <location>
        <begin position="309"/>
        <end position="321"/>
    </location>
</feature>
<evidence type="ECO:0000256" key="2">
    <source>
        <dbReference type="SAM" id="SignalP"/>
    </source>
</evidence>
<sequence length="2061" mass="219098">MSAGRREVRARIRRVVFSRRMLSVLVMSLVVSTVVAAPVQAADSNGGLGKPKAQEQLVSEVHEFDGQGARKARTRVAEARAENAQEGRRARTEQTATWPKAGSAKAGIGGKNKAARLTAGGLPVTLTSTRDGASGDARVEVRSRKATEAVGIRGVLLTATAADPGTAEVSVDYSDFASAYGGGWSGRLRLFQLPACALTTPDKAACRERIPLDSHNDISGQTVSAEVSLAAPKTEKTSTGLNSASPAATSASSSVTVLALAATAGASASGAGDYTASPLSPASSWEAGGSSGAFTWSYDMAVPPAAAGPSPSLSLSYDSGSVDGRTASTNNQANPVGEGFEISSSSYIERSYDSCDKDGQTDKFDLCWKFENASIVLNGKSSKLVKVDAADKTDDVWRLSSDDASTVVRSTGGDNGDDDGEYWTVTTGDGTKYVFGQHKLPGAASTDLTNSVWTVPVYGNDSGEPGYDKGSTFSGRALTQAWRWNLDYVVDVHDNAMTYWYTPEINNYAQNGASTATAKYTRGGYLTEIRYGQNKDTLFSGVTSDKVTFSYAERCTVADCGELTDSTAPKWPDVPFDSICASGADCDAESPSFFTRKRLTSVNTHAWSAATSAFTAVDSWALDQDFKDGNDIGDTSDHSLVLESVQHTGKNGTDIKLDPVTFTYEMRPNRVHADLDNILPLNRPRIRTVTSETGAITTVTISGPECVRGSNMPAAEDDNSKPCYPQYWNINGSSEASIDWFHKYRVTAVGTADPFSGSADTENAYSYADPAWHYNDDPLTPEAERTWSVWRGYGKVTATKGVAGGTQSKMVSTYLQGMHGDKLKGTAPTRSASVAGIDFTGLDVADQTDSDPYAGFLRQQITYNGSTPVSVTVNDPWYRTTATHSASNTKAYFVRTERAFTHTYLTAKASWRTRTTATTEWDTYGQPLKVHDAGDSTVTGDETCTRTWYAANATLGIHSLVTRTRVLGRSCTPAETELSLPTSSATRGDVLSDTAMVYDGTSTTAAWSASQTPTKGEVTWAGRPTAYPTAATDGERNPSAWQTISRATYDTLGRVATVTDTAGNPTTTTYTPVSAGPLTRTKVSNAKTQNTYVYADYARGLPVMVYDVNTKVTETTYDALGRQTATWLPNRDRDSDYSPNYTYAYSVSNADNSWSSTSTLKADGTTYNTSYTIYDSLLRPLQTQSPTPQGGRLLTDTRYNDRGLAYQTYADAFDSESLPSGEYAAAVYGRTPKQTVTVFDGAERPVTSTFLAVGVEKWSTTSSYTGDSTAMTAPGGGSAARTIVDAQGRTTESREYEGTSPADTGYGATVGATYTSTKFTYTRDGKQSTITGPDSAWSYAYDLYGRQTSATDPDMGTTTTGYTALDQVSWTKDAASRVVISAYDVLGRTTGTWSAAATADLTSTTEEQVDANKLTAYTYDGVTNAKGQRDSATRYVGGAVSGTGSAYTKKVTAFDSMYRAITTQVVLPASDALVSKKAVADKTLTFAADYFLDGTLRSTTEPAAGGLTSELVTYGYDELGLNTQTEGTSAYLLDASYTALAQPQVLSLGKSQAEGTYNAYINNHYETGTDRILRSSVTDDTHAYALQQLNYAYDAAGNVTSVSDPTTLGGTGATDNQCFTYDGHRRLTEAWTPSTADCTTANRTTANLGGAAPYWTSYTYKDSGLRATETTKTSSATTNKTYCYDSTKIHRLLATTASTCTGVTAAYAYDATGNTTTRPDGTASQTLTWSAEGKLDTLKEGTSTTGYVYDADGSLLIRRNAAGETVLYLGATEVHLDTSTSTAKIWAQRYYTGAGATIALRSNKTGTDKLAWLAADHHGTSSLAIDDATQVVTKRYSTPFGADRGQPTYGPWPDDKGFLGASADSSTGLTHLSAREYDPSTGRFISVDPLLELDKQQTLNGYTYGGQNPLSFSDPTGMGLACGGKEDPCPKRPDGSAGNGRPGEAVDNSQPHPAHPCNSNCGTANTDSTGATTGTPACGVVPAAPCGATPAGLAQPEPTYLPYIPPGIASPDYLKAQDCAMMSDIAQCKEPIFGDSLGETLLRFNHEHREGLYRTWCNGGI</sequence>
<keyword evidence="2" id="KW-0732">Signal</keyword>
<dbReference type="PANTHER" id="PTHR32305:SF17">
    <property type="entry name" value="TRNA NUCLEASE WAPA"/>
    <property type="match status" value="1"/>
</dbReference>
<dbReference type="PANTHER" id="PTHR32305">
    <property type="match status" value="1"/>
</dbReference>
<dbReference type="InterPro" id="IPR022385">
    <property type="entry name" value="Rhs_assc_core"/>
</dbReference>
<evidence type="ECO:0000313" key="3">
    <source>
        <dbReference type="EMBL" id="WTT19631.1"/>
    </source>
</evidence>
<dbReference type="EMBL" id="CP108222">
    <property type="protein sequence ID" value="WTT19631.1"/>
    <property type="molecule type" value="Genomic_DNA"/>
</dbReference>
<organism evidence="3">
    <name type="scientific">Streptomyces sp. NBC_00093</name>
    <dbReference type="NCBI Taxonomy" id="2975649"/>
    <lineage>
        <taxon>Bacteria</taxon>
        <taxon>Bacillati</taxon>
        <taxon>Actinomycetota</taxon>
        <taxon>Actinomycetes</taxon>
        <taxon>Kitasatosporales</taxon>
        <taxon>Streptomycetaceae</taxon>
        <taxon>Streptomyces</taxon>
    </lineage>
</organism>
<gene>
    <name evidence="3" type="ORF">OHA22_30940</name>
</gene>
<reference evidence="3" key="1">
    <citation type="submission" date="2022-10" db="EMBL/GenBank/DDBJ databases">
        <title>The complete genomes of actinobacterial strains from the NBC collection.</title>
        <authorList>
            <person name="Joergensen T.S."/>
            <person name="Alvarez Arevalo M."/>
            <person name="Sterndorff E.B."/>
            <person name="Faurdal D."/>
            <person name="Vuksanovic O."/>
            <person name="Mourched A.-S."/>
            <person name="Charusanti P."/>
            <person name="Shaw S."/>
            <person name="Blin K."/>
            <person name="Weber T."/>
        </authorList>
    </citation>
    <scope>NUCLEOTIDE SEQUENCE</scope>
    <source>
        <strain evidence="3">NBC_00093</strain>
    </source>
</reference>
<name>A0AAU2A6N6_9ACTN</name>
<accession>A0AAU2A6N6</accession>
<dbReference type="NCBIfam" id="TIGR03696">
    <property type="entry name" value="Rhs_assc_core"/>
    <property type="match status" value="1"/>
</dbReference>
<dbReference type="Gene3D" id="2.180.10.10">
    <property type="entry name" value="RHS repeat-associated core"/>
    <property type="match status" value="1"/>
</dbReference>